<comment type="caution">
    <text evidence="1">The sequence shown here is derived from an EMBL/GenBank/DDBJ whole genome shotgun (WGS) entry which is preliminary data.</text>
</comment>
<gene>
    <name evidence="1" type="ORF">KO481_42070</name>
</gene>
<name>A0ABS6BCR9_9NOCA</name>
<keyword evidence="2" id="KW-1185">Reference proteome</keyword>
<evidence type="ECO:0008006" key="3">
    <source>
        <dbReference type="Google" id="ProtNLM"/>
    </source>
</evidence>
<accession>A0ABS6BCR9</accession>
<proteinExistence type="predicted"/>
<dbReference type="Proteomes" id="UP000733379">
    <property type="component" value="Unassembled WGS sequence"/>
</dbReference>
<organism evidence="1 2">
    <name type="scientific">Nocardia albiluteola</name>
    <dbReference type="NCBI Taxonomy" id="2842303"/>
    <lineage>
        <taxon>Bacteria</taxon>
        <taxon>Bacillati</taxon>
        <taxon>Actinomycetota</taxon>
        <taxon>Actinomycetes</taxon>
        <taxon>Mycobacteriales</taxon>
        <taxon>Nocardiaceae</taxon>
        <taxon>Nocardia</taxon>
    </lineage>
</organism>
<evidence type="ECO:0000313" key="1">
    <source>
        <dbReference type="EMBL" id="MBU3068091.1"/>
    </source>
</evidence>
<reference evidence="1 2" key="1">
    <citation type="submission" date="2021-06" db="EMBL/GenBank/DDBJ databases">
        <title>Actinomycetes sequencing.</title>
        <authorList>
            <person name="Shan Q."/>
        </authorList>
    </citation>
    <scope>NUCLEOTIDE SEQUENCE [LARGE SCALE GENOMIC DNA]</scope>
    <source>
        <strain evidence="1 2">NEAU-G5</strain>
    </source>
</reference>
<sequence>MSNPFSLSPLASGASGMDASSLLNLFSEALQLLSSGIPMLQQLGMQLASSLGPGLQSLASAVQNGVMTVKQAMADATAHVGTELDQFRHQFDHGPSGPKILDLDLSLTPRAGVANWGPQGYLPGVVPNLTIDTGGPAVVDDQPAASGVTAQGEQ</sequence>
<dbReference type="RefSeq" id="WP_215924241.1">
    <property type="nucleotide sequence ID" value="NZ_JAHKNI010000029.1"/>
</dbReference>
<dbReference type="EMBL" id="JAHKNI010000029">
    <property type="protein sequence ID" value="MBU3068091.1"/>
    <property type="molecule type" value="Genomic_DNA"/>
</dbReference>
<evidence type="ECO:0000313" key="2">
    <source>
        <dbReference type="Proteomes" id="UP000733379"/>
    </source>
</evidence>
<protein>
    <recommendedName>
        <fullName evidence="3">ESX-1 secretion-associated protein</fullName>
    </recommendedName>
</protein>